<dbReference type="EMBL" id="LAZR01012263">
    <property type="protein sequence ID" value="KKM27747.1"/>
    <property type="molecule type" value="Genomic_DNA"/>
</dbReference>
<protein>
    <submittedName>
        <fullName evidence="2">Uncharacterized protein</fullName>
    </submittedName>
</protein>
<dbReference type="NCBIfam" id="NF041770">
    <property type="entry name" value="CFI_box_CTERM"/>
    <property type="match status" value="1"/>
</dbReference>
<evidence type="ECO:0000313" key="2">
    <source>
        <dbReference type="EMBL" id="KKM27747.1"/>
    </source>
</evidence>
<organism evidence="2">
    <name type="scientific">marine sediment metagenome</name>
    <dbReference type="NCBI Taxonomy" id="412755"/>
    <lineage>
        <taxon>unclassified sequences</taxon>
        <taxon>metagenomes</taxon>
        <taxon>ecological metagenomes</taxon>
    </lineage>
</organism>
<gene>
    <name evidence="2" type="ORF">LCGC14_1571590</name>
</gene>
<keyword evidence="1" id="KW-0472">Membrane</keyword>
<feature type="transmembrane region" description="Helical" evidence="1">
    <location>
        <begin position="260"/>
        <end position="284"/>
    </location>
</feature>
<evidence type="ECO:0000256" key="1">
    <source>
        <dbReference type="SAM" id="Phobius"/>
    </source>
</evidence>
<dbReference type="InterPro" id="IPR049886">
    <property type="entry name" value="CFI_box_CTERM_dom"/>
</dbReference>
<reference evidence="2" key="1">
    <citation type="journal article" date="2015" name="Nature">
        <title>Complex archaea that bridge the gap between prokaryotes and eukaryotes.</title>
        <authorList>
            <person name="Spang A."/>
            <person name="Saw J.H."/>
            <person name="Jorgensen S.L."/>
            <person name="Zaremba-Niedzwiedzka K."/>
            <person name="Martijn J."/>
            <person name="Lind A.E."/>
            <person name="van Eijk R."/>
            <person name="Schleper C."/>
            <person name="Guy L."/>
            <person name="Ettema T.J."/>
        </authorList>
    </citation>
    <scope>NUCLEOTIDE SEQUENCE</scope>
</reference>
<keyword evidence="1" id="KW-1133">Transmembrane helix</keyword>
<feature type="non-terminal residue" evidence="2">
    <location>
        <position position="1"/>
    </location>
</feature>
<comment type="caution">
    <text evidence="2">The sequence shown here is derived from an EMBL/GenBank/DDBJ whole genome shotgun (WGS) entry which is preliminary data.</text>
</comment>
<keyword evidence="1" id="KW-0812">Transmembrane</keyword>
<accession>A0A0F9IJM7</accession>
<sequence length="294" mass="31173">DFTSYDDGDTIRITGNVGTLSESFPNTPLTIVITGPNSNIIGIAQVTPDASGQFSHNVAVGGTMKVTGEYQVSAKYGTQTSTTTFTFTASGFTPPPPPPPTSCGPNQELVNGKCINITAPPPPPPPTSCGPNQELINGNCIDKEPEPICGPGTVLKNGVCVVDQQGNGGGCLIATATYGSELAPQVQFLREIRDNTVLSTSSGTSFMNSFNQFYYSFSPTIADWERQNPVFKEATKLFITPMISSLSIMTLADNGSETEVLAFGISVIALNLGMYILAPTAFAYKIHKHCKSRK</sequence>
<proteinExistence type="predicted"/>
<dbReference type="AlphaFoldDB" id="A0A0F9IJM7"/>
<name>A0A0F9IJM7_9ZZZZ</name>